<evidence type="ECO:0000259" key="4">
    <source>
        <dbReference type="PROSITE" id="PS50127"/>
    </source>
</evidence>
<keyword evidence="2" id="KW-0833">Ubl conjugation pathway</keyword>
<dbReference type="SUPFAM" id="SSF54495">
    <property type="entry name" value="UBC-like"/>
    <property type="match status" value="1"/>
</dbReference>
<sequence length="82" mass="9189">MDRSIMEGSGLRRFNKTGTSSRTTSQMRSMYGFMVDLLRATIIGAYGTPYQDGLFFFDFHLPPEYPDVPPVVHIKEGATGHS</sequence>
<dbReference type="EMBL" id="CAADRP010001563">
    <property type="protein sequence ID" value="VFU41332.1"/>
    <property type="molecule type" value="Genomic_DNA"/>
</dbReference>
<dbReference type="PROSITE" id="PS50127">
    <property type="entry name" value="UBC_2"/>
    <property type="match status" value="1"/>
</dbReference>
<name>A0A6N2LMN6_SALVM</name>
<dbReference type="InterPro" id="IPR016135">
    <property type="entry name" value="UBQ-conjugating_enzyme/RWD"/>
</dbReference>
<protein>
    <recommendedName>
        <fullName evidence="4">UBC core domain-containing protein</fullName>
    </recommendedName>
</protein>
<dbReference type="PANTHER" id="PTHR46116:SF21">
    <property type="entry name" value="UBIQUITIN-CONJUGATING ENZYME E2 23-RELATED"/>
    <property type="match status" value="1"/>
</dbReference>
<dbReference type="InterPro" id="IPR000608">
    <property type="entry name" value="UBC"/>
</dbReference>
<dbReference type="PANTHER" id="PTHR46116">
    <property type="entry name" value="(E3-INDEPENDENT) E2 UBIQUITIN-CONJUGATING ENZYME"/>
    <property type="match status" value="1"/>
</dbReference>
<reference evidence="5" key="1">
    <citation type="submission" date="2019-03" db="EMBL/GenBank/DDBJ databases">
        <authorList>
            <person name="Mank J."/>
            <person name="Almeida P."/>
        </authorList>
    </citation>
    <scope>NUCLEOTIDE SEQUENCE</scope>
    <source>
        <strain evidence="5">78183</strain>
    </source>
</reference>
<accession>A0A6N2LMN6</accession>
<evidence type="ECO:0000256" key="1">
    <source>
        <dbReference type="ARBA" id="ARBA00022679"/>
    </source>
</evidence>
<dbReference type="Gene3D" id="3.10.110.10">
    <property type="entry name" value="Ubiquitin Conjugating Enzyme"/>
    <property type="match status" value="1"/>
</dbReference>
<gene>
    <name evidence="5" type="ORF">SVIM_LOCUS242734</name>
</gene>
<proteinExistence type="predicted"/>
<feature type="domain" description="UBC core" evidence="4">
    <location>
        <begin position="1"/>
        <end position="82"/>
    </location>
</feature>
<feature type="region of interest" description="Disordered" evidence="3">
    <location>
        <begin position="1"/>
        <end position="24"/>
    </location>
</feature>
<evidence type="ECO:0000313" key="5">
    <source>
        <dbReference type="EMBL" id="VFU41332.1"/>
    </source>
</evidence>
<dbReference type="GO" id="GO:0061631">
    <property type="term" value="F:ubiquitin conjugating enzyme activity"/>
    <property type="evidence" value="ECO:0007669"/>
    <property type="project" value="TreeGrafter"/>
</dbReference>
<evidence type="ECO:0000256" key="3">
    <source>
        <dbReference type="SAM" id="MobiDB-lite"/>
    </source>
</evidence>
<dbReference type="Pfam" id="PF00179">
    <property type="entry name" value="UQ_con"/>
    <property type="match status" value="1"/>
</dbReference>
<evidence type="ECO:0000256" key="2">
    <source>
        <dbReference type="ARBA" id="ARBA00022786"/>
    </source>
</evidence>
<dbReference type="AlphaFoldDB" id="A0A6N2LMN6"/>
<organism evidence="5">
    <name type="scientific">Salix viminalis</name>
    <name type="common">Common osier</name>
    <name type="synonym">Basket willow</name>
    <dbReference type="NCBI Taxonomy" id="40686"/>
    <lineage>
        <taxon>Eukaryota</taxon>
        <taxon>Viridiplantae</taxon>
        <taxon>Streptophyta</taxon>
        <taxon>Embryophyta</taxon>
        <taxon>Tracheophyta</taxon>
        <taxon>Spermatophyta</taxon>
        <taxon>Magnoliopsida</taxon>
        <taxon>eudicotyledons</taxon>
        <taxon>Gunneridae</taxon>
        <taxon>Pentapetalae</taxon>
        <taxon>rosids</taxon>
        <taxon>fabids</taxon>
        <taxon>Malpighiales</taxon>
        <taxon>Salicaceae</taxon>
        <taxon>Saliceae</taxon>
        <taxon>Salix</taxon>
    </lineage>
</organism>
<keyword evidence="1" id="KW-0808">Transferase</keyword>